<proteinExistence type="predicted"/>
<evidence type="ECO:0000313" key="3">
    <source>
        <dbReference type="Proteomes" id="UP001054945"/>
    </source>
</evidence>
<protein>
    <submittedName>
        <fullName evidence="2">Uncharacterized protein</fullName>
    </submittedName>
</protein>
<reference evidence="2 3" key="1">
    <citation type="submission" date="2021-06" db="EMBL/GenBank/DDBJ databases">
        <title>Caerostris extrusa draft genome.</title>
        <authorList>
            <person name="Kono N."/>
            <person name="Arakawa K."/>
        </authorList>
    </citation>
    <scope>NUCLEOTIDE SEQUENCE [LARGE SCALE GENOMIC DNA]</scope>
</reference>
<feature type="region of interest" description="Disordered" evidence="1">
    <location>
        <begin position="53"/>
        <end position="90"/>
    </location>
</feature>
<sequence length="90" mass="10230">MENKIPCFTDSYPVKITCNTSRFLLSANVTTKKKKITPNVLKQSFKNSGYVASHLTGNTFRPPPRTTEDERNESKTMLRIKECEKPFGTS</sequence>
<dbReference type="AlphaFoldDB" id="A0AAV4XIA8"/>
<feature type="compositionally biased region" description="Basic and acidic residues" evidence="1">
    <location>
        <begin position="66"/>
        <end position="90"/>
    </location>
</feature>
<gene>
    <name evidence="2" type="ORF">CEXT_11181</name>
</gene>
<comment type="caution">
    <text evidence="2">The sequence shown here is derived from an EMBL/GenBank/DDBJ whole genome shotgun (WGS) entry which is preliminary data.</text>
</comment>
<organism evidence="2 3">
    <name type="scientific">Caerostris extrusa</name>
    <name type="common">Bark spider</name>
    <name type="synonym">Caerostris bankana</name>
    <dbReference type="NCBI Taxonomy" id="172846"/>
    <lineage>
        <taxon>Eukaryota</taxon>
        <taxon>Metazoa</taxon>
        <taxon>Ecdysozoa</taxon>
        <taxon>Arthropoda</taxon>
        <taxon>Chelicerata</taxon>
        <taxon>Arachnida</taxon>
        <taxon>Araneae</taxon>
        <taxon>Araneomorphae</taxon>
        <taxon>Entelegynae</taxon>
        <taxon>Araneoidea</taxon>
        <taxon>Araneidae</taxon>
        <taxon>Caerostris</taxon>
    </lineage>
</organism>
<dbReference type="EMBL" id="BPLR01000293">
    <property type="protein sequence ID" value="GIY93690.1"/>
    <property type="molecule type" value="Genomic_DNA"/>
</dbReference>
<accession>A0AAV4XIA8</accession>
<evidence type="ECO:0000313" key="2">
    <source>
        <dbReference type="EMBL" id="GIY93690.1"/>
    </source>
</evidence>
<dbReference type="Proteomes" id="UP001054945">
    <property type="component" value="Unassembled WGS sequence"/>
</dbReference>
<name>A0AAV4XIA8_CAEEX</name>
<evidence type="ECO:0000256" key="1">
    <source>
        <dbReference type="SAM" id="MobiDB-lite"/>
    </source>
</evidence>
<keyword evidence="3" id="KW-1185">Reference proteome</keyword>